<proteinExistence type="predicted"/>
<sequence>MLERVFVWNVSQAAAVTAVILAVFVARFFLRRAPRAYSYLLWIPVAFRLLCPWTVGIPQLLPGTGQASARIWEAVRILETERENGGTIIEENGSSAKKTGDPQKDGMEKLLQEGIKLGSVIWAVGFGTMTLYLVFGNLRMRRKTGTAVRLVEGVYECDGISEPFAAGIFRPRIYLPFELSDKERENVLAHERVHVRRGDCLIRPAAFLLLSVFWYHPLIWAAWLAMCRDMELSCDEAAASAMDPEQREAYARTLVDFACGRKRPKPFETSFGEGEIRMRVLHVMEYRKSGKKTKMLGAALLLGVSMVCLAGGAAAGETVMEEKVTGETAAGGAASQENESLAKTLFARKTPYTGDAPAVSALVSELADQGVLPEAPSGGIELLTDEEPYGLLLHYGEAPEDEETFTLEMSLASEVLLALVENLDHVEWTYESVRDGETVGIIYYWDTEAAAQILPEGHEIKEYGESEEKLAELLEICREQRDNASAENTDEEQPQRLTKESTEESGQESSDVRTEETETAQTGETEEEVQVIGGVDGPTSIWVVGAPDLG</sequence>
<feature type="transmembrane region" description="Helical" evidence="2">
    <location>
        <begin position="206"/>
        <end position="226"/>
    </location>
</feature>
<feature type="transmembrane region" description="Helical" evidence="2">
    <location>
        <begin position="117"/>
        <end position="135"/>
    </location>
</feature>
<dbReference type="AlphaFoldDB" id="A0A9D1JJG9"/>
<dbReference type="PANTHER" id="PTHR34978:SF3">
    <property type="entry name" value="SLR0241 PROTEIN"/>
    <property type="match status" value="1"/>
</dbReference>
<feature type="domain" description="DUF4825" evidence="4">
    <location>
        <begin position="345"/>
        <end position="432"/>
    </location>
</feature>
<evidence type="ECO:0000259" key="4">
    <source>
        <dbReference type="Pfam" id="PF16107"/>
    </source>
</evidence>
<dbReference type="InterPro" id="IPR052173">
    <property type="entry name" value="Beta-lactam_resp_regulator"/>
</dbReference>
<evidence type="ECO:0000259" key="3">
    <source>
        <dbReference type="Pfam" id="PF05569"/>
    </source>
</evidence>
<keyword evidence="2" id="KW-1133">Transmembrane helix</keyword>
<feature type="transmembrane region" description="Helical" evidence="2">
    <location>
        <begin position="6"/>
        <end position="30"/>
    </location>
</feature>
<name>A0A9D1JJG9_9FIRM</name>
<reference evidence="5" key="2">
    <citation type="journal article" date="2021" name="PeerJ">
        <title>Extensive microbial diversity within the chicken gut microbiome revealed by metagenomics and culture.</title>
        <authorList>
            <person name="Gilroy R."/>
            <person name="Ravi A."/>
            <person name="Getino M."/>
            <person name="Pursley I."/>
            <person name="Horton D.L."/>
            <person name="Alikhan N.F."/>
            <person name="Baker D."/>
            <person name="Gharbi K."/>
            <person name="Hall N."/>
            <person name="Watson M."/>
            <person name="Adriaenssens E.M."/>
            <person name="Foster-Nyarko E."/>
            <person name="Jarju S."/>
            <person name="Secka A."/>
            <person name="Antonio M."/>
            <person name="Oren A."/>
            <person name="Chaudhuri R.R."/>
            <person name="La Ragione R."/>
            <person name="Hildebrand F."/>
            <person name="Pallen M.J."/>
        </authorList>
    </citation>
    <scope>NUCLEOTIDE SEQUENCE</scope>
    <source>
        <strain evidence="5">CHK190-19873</strain>
    </source>
</reference>
<evidence type="ECO:0000256" key="1">
    <source>
        <dbReference type="SAM" id="MobiDB-lite"/>
    </source>
</evidence>
<evidence type="ECO:0000256" key="2">
    <source>
        <dbReference type="SAM" id="Phobius"/>
    </source>
</evidence>
<reference evidence="5" key="1">
    <citation type="submission" date="2020-10" db="EMBL/GenBank/DDBJ databases">
        <authorList>
            <person name="Gilroy R."/>
        </authorList>
    </citation>
    <scope>NUCLEOTIDE SEQUENCE</scope>
    <source>
        <strain evidence="5">CHK190-19873</strain>
    </source>
</reference>
<dbReference type="EMBL" id="DVIQ01000022">
    <property type="protein sequence ID" value="HIS30678.1"/>
    <property type="molecule type" value="Genomic_DNA"/>
</dbReference>
<keyword evidence="2" id="KW-0812">Transmembrane</keyword>
<feature type="compositionally biased region" description="Basic and acidic residues" evidence="1">
    <location>
        <begin position="493"/>
        <end position="502"/>
    </location>
</feature>
<comment type="caution">
    <text evidence="5">The sequence shown here is derived from an EMBL/GenBank/DDBJ whole genome shotgun (WGS) entry which is preliminary data.</text>
</comment>
<dbReference type="InterPro" id="IPR032250">
    <property type="entry name" value="DUF4825"/>
</dbReference>
<dbReference type="InterPro" id="IPR008756">
    <property type="entry name" value="Peptidase_M56"/>
</dbReference>
<dbReference type="Proteomes" id="UP000823935">
    <property type="component" value="Unassembled WGS sequence"/>
</dbReference>
<evidence type="ECO:0000313" key="5">
    <source>
        <dbReference type="EMBL" id="HIS30678.1"/>
    </source>
</evidence>
<protein>
    <submittedName>
        <fullName evidence="5">DUF4825 domain-containing protein</fullName>
    </submittedName>
</protein>
<keyword evidence="2" id="KW-0472">Membrane</keyword>
<accession>A0A9D1JJG9</accession>
<dbReference type="Pfam" id="PF16107">
    <property type="entry name" value="DUF4825"/>
    <property type="match status" value="1"/>
</dbReference>
<evidence type="ECO:0000313" key="6">
    <source>
        <dbReference type="Proteomes" id="UP000823935"/>
    </source>
</evidence>
<feature type="region of interest" description="Disordered" evidence="1">
    <location>
        <begin position="481"/>
        <end position="550"/>
    </location>
</feature>
<feature type="transmembrane region" description="Helical" evidence="2">
    <location>
        <begin position="37"/>
        <end position="55"/>
    </location>
</feature>
<feature type="domain" description="Peptidase M56" evidence="3">
    <location>
        <begin position="15"/>
        <end position="280"/>
    </location>
</feature>
<dbReference type="CDD" id="cd07341">
    <property type="entry name" value="M56_BlaR1_MecR1_like"/>
    <property type="match status" value="1"/>
</dbReference>
<organism evidence="5 6">
    <name type="scientific">Candidatus Limivivens intestinipullorum</name>
    <dbReference type="NCBI Taxonomy" id="2840858"/>
    <lineage>
        <taxon>Bacteria</taxon>
        <taxon>Bacillati</taxon>
        <taxon>Bacillota</taxon>
        <taxon>Clostridia</taxon>
        <taxon>Lachnospirales</taxon>
        <taxon>Lachnospiraceae</taxon>
        <taxon>Lachnospiraceae incertae sedis</taxon>
        <taxon>Candidatus Limivivens</taxon>
    </lineage>
</organism>
<dbReference type="PANTHER" id="PTHR34978">
    <property type="entry name" value="POSSIBLE SENSOR-TRANSDUCER PROTEIN BLAR"/>
    <property type="match status" value="1"/>
</dbReference>
<gene>
    <name evidence="5" type="ORF">IAB44_03885</name>
</gene>
<dbReference type="Pfam" id="PF05569">
    <property type="entry name" value="Peptidase_M56"/>
    <property type="match status" value="1"/>
</dbReference>